<dbReference type="EMBL" id="JBHRTF010000006">
    <property type="protein sequence ID" value="MFC3116832.1"/>
    <property type="molecule type" value="Genomic_DNA"/>
</dbReference>
<dbReference type="InterPro" id="IPR015943">
    <property type="entry name" value="WD40/YVTN_repeat-like_dom_sf"/>
</dbReference>
<keyword evidence="1 4" id="KW-0732">Signal</keyword>
<keyword evidence="7" id="KW-1185">Reference proteome</keyword>
<dbReference type="HAMAP" id="MF_00923">
    <property type="entry name" value="OM_assembly_BamB"/>
    <property type="match status" value="1"/>
</dbReference>
<dbReference type="SUPFAM" id="SSF50998">
    <property type="entry name" value="Quinoprotein alcohol dehydrogenase-like"/>
    <property type="match status" value="1"/>
</dbReference>
<dbReference type="SMART" id="SM00564">
    <property type="entry name" value="PQQ"/>
    <property type="match status" value="7"/>
</dbReference>
<evidence type="ECO:0000256" key="2">
    <source>
        <dbReference type="ARBA" id="ARBA00023136"/>
    </source>
</evidence>
<comment type="caution">
    <text evidence="6">The sequence shown here is derived from an EMBL/GenBank/DDBJ whole genome shotgun (WGS) entry which is preliminary data.</text>
</comment>
<dbReference type="PANTHER" id="PTHR34512:SF30">
    <property type="entry name" value="OUTER MEMBRANE PROTEIN ASSEMBLY FACTOR BAMB"/>
    <property type="match status" value="1"/>
</dbReference>
<evidence type="ECO:0000313" key="6">
    <source>
        <dbReference type="EMBL" id="MFC3116832.1"/>
    </source>
</evidence>
<dbReference type="NCBIfam" id="TIGR03300">
    <property type="entry name" value="assembly_YfgL"/>
    <property type="match status" value="1"/>
</dbReference>
<keyword evidence="2 4" id="KW-0472">Membrane</keyword>
<gene>
    <name evidence="4 6" type="primary">bamB</name>
    <name evidence="6" type="ORF">ACFODX_14780</name>
</gene>
<proteinExistence type="inferred from homology"/>
<dbReference type="RefSeq" id="WP_378120520.1">
    <property type="nucleotide sequence ID" value="NZ_JBHRTF010000006.1"/>
</dbReference>
<feature type="domain" description="Pyrrolo-quinoline quinone repeat" evidence="5">
    <location>
        <begin position="46"/>
        <end position="103"/>
    </location>
</feature>
<keyword evidence="4" id="KW-0564">Palmitate</keyword>
<keyword evidence="4" id="KW-0449">Lipoprotein</keyword>
<dbReference type="Gene3D" id="2.130.10.10">
    <property type="entry name" value="YVTN repeat-like/Quinoprotein amine dehydrogenase"/>
    <property type="match status" value="1"/>
</dbReference>
<protein>
    <recommendedName>
        <fullName evidence="4">Outer membrane protein assembly factor BamB</fullName>
    </recommendedName>
</protein>
<evidence type="ECO:0000313" key="7">
    <source>
        <dbReference type="Proteomes" id="UP001595555"/>
    </source>
</evidence>
<feature type="domain" description="Pyrrolo-quinoline quinone repeat" evidence="5">
    <location>
        <begin position="120"/>
        <end position="330"/>
    </location>
</feature>
<sequence>MTQVSVRHFSWLVLLCAFAVSGCSWFSKKTGNEPMELVDFEETIDLDRVWKRGIGEGQNKGFSSLTPALDGDTIYAVDFEGLVVAVNAETGKKLWSRKINKANQGLWAWLKGFFVAADPNRQIIGGIAAENGMLLVATYAGEVMALSKESGDELWRKQLPGEVVSAPRTNGSVVAAQSVNGKLYALDAKTGEQLWFYDNQPPVLTLRGTPSPIVTDTAIYTGFSNGRMMAFNPSNGLILWEQRIASPKGRSELERMVDIHASPILRDGVIYVGTFQGRVSAISRGTGSPLWGIDGSTSENLAVSADKVFVSLSDGKVAAYSTATGEQLWVNEQLLRRNLNGPQVFGDYLAVVDYKGYMHVLNQNDGQFAARTRVDRKGARAPMQTNGETLYVFTNSGKLIAFRAEKEK</sequence>
<organism evidence="6 7">
    <name type="scientific">Cellvibrio fontiphilus</name>
    <dbReference type="NCBI Taxonomy" id="1815559"/>
    <lineage>
        <taxon>Bacteria</taxon>
        <taxon>Pseudomonadati</taxon>
        <taxon>Pseudomonadota</taxon>
        <taxon>Gammaproteobacteria</taxon>
        <taxon>Cellvibrionales</taxon>
        <taxon>Cellvibrionaceae</taxon>
        <taxon>Cellvibrio</taxon>
    </lineage>
</organism>
<accession>A0ABV7FH57</accession>
<dbReference type="Pfam" id="PF13360">
    <property type="entry name" value="PQQ_2"/>
    <property type="match status" value="2"/>
</dbReference>
<dbReference type="InterPro" id="IPR002372">
    <property type="entry name" value="PQQ_rpt_dom"/>
</dbReference>
<dbReference type="PANTHER" id="PTHR34512">
    <property type="entry name" value="CELL SURFACE PROTEIN"/>
    <property type="match status" value="1"/>
</dbReference>
<dbReference type="InterPro" id="IPR018391">
    <property type="entry name" value="PQQ_b-propeller_rpt"/>
</dbReference>
<evidence type="ECO:0000259" key="5">
    <source>
        <dbReference type="Pfam" id="PF13360"/>
    </source>
</evidence>
<dbReference type="InterPro" id="IPR017687">
    <property type="entry name" value="BamB"/>
</dbReference>
<evidence type="ECO:0000256" key="1">
    <source>
        <dbReference type="ARBA" id="ARBA00022729"/>
    </source>
</evidence>
<name>A0ABV7FH57_9GAMM</name>
<dbReference type="PROSITE" id="PS51257">
    <property type="entry name" value="PROKAR_LIPOPROTEIN"/>
    <property type="match status" value="1"/>
</dbReference>
<comment type="subcellular location">
    <subcellularLocation>
        <location evidence="4">Cell outer membrane</location>
        <topology evidence="4">Lipid-anchor</topology>
    </subcellularLocation>
</comment>
<reference evidence="7" key="1">
    <citation type="journal article" date="2019" name="Int. J. Syst. Evol. Microbiol.">
        <title>The Global Catalogue of Microorganisms (GCM) 10K type strain sequencing project: providing services to taxonomists for standard genome sequencing and annotation.</title>
        <authorList>
            <consortium name="The Broad Institute Genomics Platform"/>
            <consortium name="The Broad Institute Genome Sequencing Center for Infectious Disease"/>
            <person name="Wu L."/>
            <person name="Ma J."/>
        </authorList>
    </citation>
    <scope>NUCLEOTIDE SEQUENCE [LARGE SCALE GENOMIC DNA]</scope>
    <source>
        <strain evidence="7">KCTC 52237</strain>
    </source>
</reference>
<evidence type="ECO:0000256" key="4">
    <source>
        <dbReference type="HAMAP-Rule" id="MF_00923"/>
    </source>
</evidence>
<comment type="similarity">
    <text evidence="4">Belongs to the BamB family.</text>
</comment>
<evidence type="ECO:0000256" key="3">
    <source>
        <dbReference type="ARBA" id="ARBA00023237"/>
    </source>
</evidence>
<keyword evidence="3 4" id="KW-0998">Cell outer membrane</keyword>
<comment type="subunit">
    <text evidence="4">Part of the Bam complex.</text>
</comment>
<dbReference type="InterPro" id="IPR011047">
    <property type="entry name" value="Quinoprotein_ADH-like_sf"/>
</dbReference>
<comment type="function">
    <text evidence="4">Part of the outer membrane protein assembly complex, which is involved in assembly and insertion of beta-barrel proteins into the outer membrane.</text>
</comment>
<dbReference type="Proteomes" id="UP001595555">
    <property type="component" value="Unassembled WGS sequence"/>
</dbReference>